<dbReference type="HOGENOM" id="CLU_2722475_0_0_1"/>
<dbReference type="AlphaFoldDB" id="F0X6T4"/>
<reference evidence="1 2" key="1">
    <citation type="journal article" date="2011" name="Proc. Natl. Acad. Sci. U.S.A.">
        <title>Genome and transcriptome analyses of the mountain pine beetle-fungal symbiont Grosmannia clavigera, a lodgepole pine pathogen.</title>
        <authorList>
            <person name="DiGuistini S."/>
            <person name="Wang Y."/>
            <person name="Liao N.Y."/>
            <person name="Taylor G."/>
            <person name="Tanguay P."/>
            <person name="Feau N."/>
            <person name="Henrissat B."/>
            <person name="Chan S.K."/>
            <person name="Hesse-Orce U."/>
            <person name="Alamouti S.M."/>
            <person name="Tsui C.K.M."/>
            <person name="Docking R.T."/>
            <person name="Levasseur A."/>
            <person name="Haridas S."/>
            <person name="Robertson G."/>
            <person name="Birol I."/>
            <person name="Holt R.A."/>
            <person name="Marra M.A."/>
            <person name="Hamelin R.C."/>
            <person name="Hirst M."/>
            <person name="Jones S.J.M."/>
            <person name="Bohlmann J."/>
            <person name="Breuil C."/>
        </authorList>
    </citation>
    <scope>NUCLEOTIDE SEQUENCE [LARGE SCALE GENOMIC DNA]</scope>
    <source>
        <strain evidence="2">kw1407 / UAMH 11150</strain>
    </source>
</reference>
<keyword evidence="2" id="KW-1185">Reference proteome</keyword>
<dbReference type="Proteomes" id="UP000007796">
    <property type="component" value="Unassembled WGS sequence"/>
</dbReference>
<gene>
    <name evidence="1" type="ORF">CMQ_6687</name>
</gene>
<organism evidence="2">
    <name type="scientific">Grosmannia clavigera (strain kw1407 / UAMH 11150)</name>
    <name type="common">Blue stain fungus</name>
    <name type="synonym">Graphiocladiella clavigera</name>
    <dbReference type="NCBI Taxonomy" id="655863"/>
    <lineage>
        <taxon>Eukaryota</taxon>
        <taxon>Fungi</taxon>
        <taxon>Dikarya</taxon>
        <taxon>Ascomycota</taxon>
        <taxon>Pezizomycotina</taxon>
        <taxon>Sordariomycetes</taxon>
        <taxon>Sordariomycetidae</taxon>
        <taxon>Ophiostomatales</taxon>
        <taxon>Ophiostomataceae</taxon>
        <taxon>Leptographium</taxon>
    </lineage>
</organism>
<evidence type="ECO:0000313" key="1">
    <source>
        <dbReference type="EMBL" id="EFX06366.1"/>
    </source>
</evidence>
<dbReference type="InParanoid" id="F0X6T4"/>
<accession>F0X6T4</accession>
<evidence type="ECO:0000313" key="2">
    <source>
        <dbReference type="Proteomes" id="UP000007796"/>
    </source>
</evidence>
<sequence length="72" mass="7716">MRKKRANGSLSPLSIFLSSYYISVLSLAPSVSEGAIAVRVKSVLQSHSAKPNYTGESAFLVAERVGKQEACE</sequence>
<dbReference type="RefSeq" id="XP_014175848.1">
    <property type="nucleotide sequence ID" value="XM_014320373.1"/>
</dbReference>
<proteinExistence type="predicted"/>
<name>F0X6T4_GROCL</name>
<dbReference type="EMBL" id="GL629729">
    <property type="protein sequence ID" value="EFX06366.1"/>
    <property type="molecule type" value="Genomic_DNA"/>
</dbReference>
<dbReference type="GeneID" id="25980147"/>
<protein>
    <submittedName>
        <fullName evidence="1">Uncharacterized protein</fullName>
    </submittedName>
</protein>